<dbReference type="PANTHER" id="PTHR43180:SF30">
    <property type="entry name" value="MOMILACTONE A SYNTHASE"/>
    <property type="match status" value="1"/>
</dbReference>
<dbReference type="PANTHER" id="PTHR43180">
    <property type="entry name" value="3-OXOACYL-(ACYL-CARRIER-PROTEIN) REDUCTASE (AFU_ORTHOLOGUE AFUA_6G11210)"/>
    <property type="match status" value="1"/>
</dbReference>
<dbReference type="Gramene" id="ERN16207">
    <property type="protein sequence ID" value="ERN16207"/>
    <property type="gene ID" value="AMTR_s00030p00244570"/>
</dbReference>
<evidence type="ECO:0000313" key="3">
    <source>
        <dbReference type="EMBL" id="ERN16207.1"/>
    </source>
</evidence>
<dbReference type="CDD" id="cd05326">
    <property type="entry name" value="secoisolariciresinol-DH_like_SDR_c"/>
    <property type="match status" value="1"/>
</dbReference>
<dbReference type="STRING" id="13333.U5D462"/>
<evidence type="ECO:0000256" key="2">
    <source>
        <dbReference type="ARBA" id="ARBA00023002"/>
    </source>
</evidence>
<dbReference type="SUPFAM" id="SSF51735">
    <property type="entry name" value="NAD(P)-binding Rossmann-fold domains"/>
    <property type="match status" value="1"/>
</dbReference>
<protein>
    <recommendedName>
        <fullName evidence="5">Secoisolariciresinol dehydrogenase</fullName>
    </recommendedName>
</protein>
<evidence type="ECO:0000313" key="4">
    <source>
        <dbReference type="Proteomes" id="UP000017836"/>
    </source>
</evidence>
<dbReference type="InterPro" id="IPR036291">
    <property type="entry name" value="NAD(P)-bd_dom_sf"/>
</dbReference>
<sequence length="276" mass="29072">MREKSDIFKQRTADTLLKLEGKIALITGGASGIGAATARLFSQHGARVIIADIQDDLGQSTASSIPNATYTHCDVTNEEDICQAIDLATTLGDGKLDIMFNNAGIVDPPKPSILEYSLSDFDRVLGVNLVGAFLGTKHAARVMIPAQSGCILYTASVSSVIGGAATHAYACTKHALAGLTKNAAVELGEFGIRVNCISPYCLATPLAKKFVGLEQDKELEEVMGAHANLKGVVLKSEDVARAALYLASEDGRYVSGHNLVVDGGFTIVNTSFQRGN</sequence>
<dbReference type="AlphaFoldDB" id="U5D462"/>
<proteinExistence type="inferred from homology"/>
<accession>U5D462</accession>
<dbReference type="InterPro" id="IPR002347">
    <property type="entry name" value="SDR_fam"/>
</dbReference>
<dbReference type="OMA" id="GYRICIN"/>
<reference evidence="4" key="1">
    <citation type="journal article" date="2013" name="Science">
        <title>The Amborella genome and the evolution of flowering plants.</title>
        <authorList>
            <consortium name="Amborella Genome Project"/>
        </authorList>
    </citation>
    <scope>NUCLEOTIDE SEQUENCE [LARGE SCALE GENOMIC DNA]</scope>
</reference>
<evidence type="ECO:0008006" key="5">
    <source>
        <dbReference type="Google" id="ProtNLM"/>
    </source>
</evidence>
<dbReference type="Gene3D" id="3.40.50.720">
    <property type="entry name" value="NAD(P)-binding Rossmann-like Domain"/>
    <property type="match status" value="1"/>
</dbReference>
<comment type="similarity">
    <text evidence="1">Belongs to the short-chain dehydrogenases/reductases (SDR) family.</text>
</comment>
<dbReference type="FunFam" id="3.40.50.720:FF:000084">
    <property type="entry name" value="Short-chain dehydrogenase reductase"/>
    <property type="match status" value="1"/>
</dbReference>
<dbReference type="Pfam" id="PF13561">
    <property type="entry name" value="adh_short_C2"/>
    <property type="match status" value="1"/>
</dbReference>
<keyword evidence="4" id="KW-1185">Reference proteome</keyword>
<dbReference type="PRINTS" id="PR00081">
    <property type="entry name" value="GDHRDH"/>
</dbReference>
<name>U5D462_AMBTC</name>
<dbReference type="PROSITE" id="PS00061">
    <property type="entry name" value="ADH_SHORT"/>
    <property type="match status" value="1"/>
</dbReference>
<dbReference type="EMBL" id="KI392485">
    <property type="protein sequence ID" value="ERN16207.1"/>
    <property type="molecule type" value="Genomic_DNA"/>
</dbReference>
<dbReference type="InterPro" id="IPR045309">
    <property type="entry name" value="ABA2-like"/>
</dbReference>
<organism evidence="3 4">
    <name type="scientific">Amborella trichopoda</name>
    <dbReference type="NCBI Taxonomy" id="13333"/>
    <lineage>
        <taxon>Eukaryota</taxon>
        <taxon>Viridiplantae</taxon>
        <taxon>Streptophyta</taxon>
        <taxon>Embryophyta</taxon>
        <taxon>Tracheophyta</taxon>
        <taxon>Spermatophyta</taxon>
        <taxon>Magnoliopsida</taxon>
        <taxon>Amborellales</taxon>
        <taxon>Amborellaceae</taxon>
        <taxon>Amborella</taxon>
    </lineage>
</organism>
<evidence type="ECO:0000256" key="1">
    <source>
        <dbReference type="ARBA" id="ARBA00006484"/>
    </source>
</evidence>
<dbReference type="PRINTS" id="PR00080">
    <property type="entry name" value="SDRFAMILY"/>
</dbReference>
<dbReference type="Proteomes" id="UP000017836">
    <property type="component" value="Unassembled WGS sequence"/>
</dbReference>
<dbReference type="InterPro" id="IPR020904">
    <property type="entry name" value="Sc_DH/Rdtase_CS"/>
</dbReference>
<gene>
    <name evidence="3" type="ORF">AMTR_s00030p00244570</name>
</gene>
<dbReference type="eggNOG" id="KOG0725">
    <property type="taxonomic scope" value="Eukaryota"/>
</dbReference>
<dbReference type="HOGENOM" id="CLU_010194_1_0_1"/>
<keyword evidence="2" id="KW-0560">Oxidoreductase</keyword>
<dbReference type="GO" id="GO:0016616">
    <property type="term" value="F:oxidoreductase activity, acting on the CH-OH group of donors, NAD or NADP as acceptor"/>
    <property type="evidence" value="ECO:0007669"/>
    <property type="project" value="InterPro"/>
</dbReference>